<reference evidence="3" key="1">
    <citation type="journal article" date="2012" name="Nature">
        <title>A physical, genetic and functional sequence assembly of the barley genome.</title>
        <authorList>
            <consortium name="The International Barley Genome Sequencing Consortium"/>
            <person name="Mayer K.F."/>
            <person name="Waugh R."/>
            <person name="Brown J.W."/>
            <person name="Schulman A."/>
            <person name="Langridge P."/>
            <person name="Platzer M."/>
            <person name="Fincher G.B."/>
            <person name="Muehlbauer G.J."/>
            <person name="Sato K."/>
            <person name="Close T.J."/>
            <person name="Wise R.P."/>
            <person name="Stein N."/>
        </authorList>
    </citation>
    <scope>NUCLEOTIDE SEQUENCE [LARGE SCALE GENOMIC DNA]</scope>
    <source>
        <strain evidence="3">cv. Morex</strain>
    </source>
</reference>
<keyword evidence="3" id="KW-1185">Reference proteome</keyword>
<dbReference type="Gramene" id="HORVU.MOREX.r2.7HG0562930.1">
    <property type="protein sequence ID" value="HORVU.MOREX.r2.7HG0562930.1"/>
    <property type="gene ID" value="HORVU.MOREX.r2.7HG0562930"/>
</dbReference>
<evidence type="ECO:0000313" key="2">
    <source>
        <dbReference type="EnsemblPlants" id="HORVU.MOREX.r3.7HG0677440.1"/>
    </source>
</evidence>
<dbReference type="OrthoDB" id="699464at2759"/>
<name>A0A8I6YEC8_HORVV</name>
<dbReference type="AlphaFoldDB" id="A0A8I6YEC8"/>
<sequence>MALIDCIELSDDAEIIELSSDEENVEEYHNASTQSNSAQHQATLHDDKTMFIAEGEGGEEATGNAEEATASSFVTERESGNPEEATASSSVTEKESGNPEEAIISQTCPHTPTAVATEKESGNPEETSQTFHHTPTAVTFPGPDSIPPKALTFETCVAKPRRAKALTFETCVAKTRRVKAKRRRKLYTGTPRTWRSPRLEEKHKGRRRLMEELAVELKRSRMLEEEEEEEEEKNTSARSRKKSKLFGEQCRKSPAG</sequence>
<reference evidence="2" key="2">
    <citation type="submission" date="2020-10" db="EMBL/GenBank/DDBJ databases">
        <authorList>
            <person name="Scholz U."/>
            <person name="Mascher M."/>
            <person name="Fiebig A."/>
        </authorList>
    </citation>
    <scope>NUCLEOTIDE SEQUENCE [LARGE SCALE GENOMIC DNA]</scope>
    <source>
        <strain evidence="2">cv. Morex</strain>
    </source>
</reference>
<feature type="region of interest" description="Disordered" evidence="1">
    <location>
        <begin position="21"/>
        <end position="145"/>
    </location>
</feature>
<feature type="compositionally biased region" description="Polar residues" evidence="1">
    <location>
        <begin position="124"/>
        <end position="137"/>
    </location>
</feature>
<gene>
    <name evidence="2" type="primary">LOC123407684</name>
</gene>
<feature type="compositionally biased region" description="Basic and acidic residues" evidence="1">
    <location>
        <begin position="197"/>
        <end position="223"/>
    </location>
</feature>
<proteinExistence type="predicted"/>
<dbReference type="EnsemblPlants" id="HORVU.MOREX.r3.7HG0677440.1">
    <property type="protein sequence ID" value="HORVU.MOREX.r3.7HG0677440.1"/>
    <property type="gene ID" value="HORVU.MOREX.r3.7HG0677440"/>
</dbReference>
<dbReference type="RefSeq" id="XP_044956806.1">
    <property type="nucleotide sequence ID" value="XM_045100871.1"/>
</dbReference>
<feature type="compositionally biased region" description="Low complexity" evidence="1">
    <location>
        <begin position="61"/>
        <end position="70"/>
    </location>
</feature>
<dbReference type="KEGG" id="hvg:123407684"/>
<evidence type="ECO:0000256" key="1">
    <source>
        <dbReference type="SAM" id="MobiDB-lite"/>
    </source>
</evidence>
<accession>A0A8I6YEC8</accession>
<evidence type="ECO:0000313" key="3">
    <source>
        <dbReference type="Proteomes" id="UP000011116"/>
    </source>
</evidence>
<feature type="region of interest" description="Disordered" evidence="1">
    <location>
        <begin position="180"/>
        <end position="256"/>
    </location>
</feature>
<reference evidence="2" key="3">
    <citation type="submission" date="2022-01" db="UniProtKB">
        <authorList>
            <consortium name="EnsemblPlants"/>
        </authorList>
    </citation>
    <scope>IDENTIFICATION</scope>
    <source>
        <strain evidence="2">subsp. vulgare</strain>
    </source>
</reference>
<feature type="compositionally biased region" description="Polar residues" evidence="1">
    <location>
        <begin position="30"/>
        <end position="42"/>
    </location>
</feature>
<dbReference type="Gramene" id="HORVU.MOREX.r3.7HG0677440.1">
    <property type="protein sequence ID" value="HORVU.MOREX.r3.7HG0677440.1"/>
    <property type="gene ID" value="HORVU.MOREX.r3.7HG0677440"/>
</dbReference>
<protein>
    <submittedName>
        <fullName evidence="2">Uncharacterized protein</fullName>
    </submittedName>
</protein>
<organism evidence="2 3">
    <name type="scientific">Hordeum vulgare subsp. vulgare</name>
    <name type="common">Domesticated barley</name>
    <dbReference type="NCBI Taxonomy" id="112509"/>
    <lineage>
        <taxon>Eukaryota</taxon>
        <taxon>Viridiplantae</taxon>
        <taxon>Streptophyta</taxon>
        <taxon>Embryophyta</taxon>
        <taxon>Tracheophyta</taxon>
        <taxon>Spermatophyta</taxon>
        <taxon>Magnoliopsida</taxon>
        <taxon>Liliopsida</taxon>
        <taxon>Poales</taxon>
        <taxon>Poaceae</taxon>
        <taxon>BOP clade</taxon>
        <taxon>Pooideae</taxon>
        <taxon>Triticodae</taxon>
        <taxon>Triticeae</taxon>
        <taxon>Hordeinae</taxon>
        <taxon>Hordeum</taxon>
    </lineage>
</organism>
<dbReference type="Proteomes" id="UP000011116">
    <property type="component" value="Chromosome 7H"/>
</dbReference>
<dbReference type="GeneID" id="123407684"/>